<dbReference type="EMBL" id="LUHQ01000001">
    <property type="protein sequence ID" value="OAP14297.1"/>
    <property type="molecule type" value="Genomic_DNA"/>
</dbReference>
<gene>
    <name evidence="1" type="ordered locus">AXX17_At1g09080</name>
</gene>
<evidence type="ECO:0000313" key="1">
    <source>
        <dbReference type="EMBL" id="OAP14297.1"/>
    </source>
</evidence>
<evidence type="ECO:0000313" key="2">
    <source>
        <dbReference type="Proteomes" id="UP000078284"/>
    </source>
</evidence>
<proteinExistence type="predicted"/>
<accession>A0A178W728</accession>
<dbReference type="Proteomes" id="UP000078284">
    <property type="component" value="Chromosome 1"/>
</dbReference>
<dbReference type="AlphaFoldDB" id="A0A178W728"/>
<name>A0A178W728_ARATH</name>
<comment type="caution">
    <text evidence="1">The sequence shown here is derived from an EMBL/GenBank/DDBJ whole genome shotgun (WGS) entry which is preliminary data.</text>
</comment>
<reference evidence="2" key="1">
    <citation type="journal article" date="2016" name="Proc. Natl. Acad. Sci. U.S.A.">
        <title>Chromosome-level assembly of Arabidopsis thaliana Ler reveals the extent of translocation and inversion polymorphisms.</title>
        <authorList>
            <person name="Zapata L."/>
            <person name="Ding J."/>
            <person name="Willing E.M."/>
            <person name="Hartwig B."/>
            <person name="Bezdan D."/>
            <person name="Jiao W.B."/>
            <person name="Patel V."/>
            <person name="Velikkakam James G."/>
            <person name="Koornneef M."/>
            <person name="Ossowski S."/>
            <person name="Schneeberger K."/>
        </authorList>
    </citation>
    <scope>NUCLEOTIDE SEQUENCE [LARGE SCALE GENOMIC DNA]</scope>
    <source>
        <strain evidence="2">cv. Landsberg erecta</strain>
    </source>
</reference>
<sequence length="77" mass="8927">MRALLGASLIDNKRKSDENLQQGFLMIPLLKNQAYEILFIDHWGLHVFLCCAWILLKMGQHRICEDDLFLASPFPKP</sequence>
<protein>
    <submittedName>
        <fullName evidence="1">Uncharacterized protein</fullName>
    </submittedName>
</protein>
<organism evidence="1 2">
    <name type="scientific">Arabidopsis thaliana</name>
    <name type="common">Mouse-ear cress</name>
    <dbReference type="NCBI Taxonomy" id="3702"/>
    <lineage>
        <taxon>Eukaryota</taxon>
        <taxon>Viridiplantae</taxon>
        <taxon>Streptophyta</taxon>
        <taxon>Embryophyta</taxon>
        <taxon>Tracheophyta</taxon>
        <taxon>Spermatophyta</taxon>
        <taxon>Magnoliopsida</taxon>
        <taxon>eudicotyledons</taxon>
        <taxon>Gunneridae</taxon>
        <taxon>Pentapetalae</taxon>
        <taxon>rosids</taxon>
        <taxon>malvids</taxon>
        <taxon>Brassicales</taxon>
        <taxon>Brassicaceae</taxon>
        <taxon>Camelineae</taxon>
        <taxon>Arabidopsis</taxon>
    </lineage>
</organism>